<feature type="region of interest" description="Disordered" evidence="1">
    <location>
        <begin position="1"/>
        <end position="61"/>
    </location>
</feature>
<reference evidence="4" key="1">
    <citation type="submission" date="2016-06" db="UniProtKB">
        <authorList>
            <consortium name="WormBaseParasite"/>
        </authorList>
    </citation>
    <scope>IDENTIFICATION</scope>
</reference>
<evidence type="ECO:0000313" key="2">
    <source>
        <dbReference type="EMBL" id="VDP80600.1"/>
    </source>
</evidence>
<keyword evidence="3" id="KW-1185">Reference proteome</keyword>
<evidence type="ECO:0000313" key="3">
    <source>
        <dbReference type="Proteomes" id="UP000272942"/>
    </source>
</evidence>
<feature type="compositionally biased region" description="Gly residues" evidence="1">
    <location>
        <begin position="7"/>
        <end position="24"/>
    </location>
</feature>
<dbReference type="EMBL" id="UZAN01044355">
    <property type="protein sequence ID" value="VDP80600.1"/>
    <property type="molecule type" value="Genomic_DNA"/>
</dbReference>
<gene>
    <name evidence="2" type="ORF">ECPE_LOCUS7261</name>
</gene>
<reference evidence="2 3" key="2">
    <citation type="submission" date="2018-11" db="EMBL/GenBank/DDBJ databases">
        <authorList>
            <consortium name="Pathogen Informatics"/>
        </authorList>
    </citation>
    <scope>NUCLEOTIDE SEQUENCE [LARGE SCALE GENOMIC DNA]</scope>
    <source>
        <strain evidence="2 3">Egypt</strain>
    </source>
</reference>
<evidence type="ECO:0000256" key="1">
    <source>
        <dbReference type="SAM" id="MobiDB-lite"/>
    </source>
</evidence>
<evidence type="ECO:0000313" key="4">
    <source>
        <dbReference type="WBParaSite" id="ECPE_0000727701-mRNA-1"/>
    </source>
</evidence>
<name>A0A183AJX6_9TREM</name>
<accession>A0A183AJX6</accession>
<organism evidence="4">
    <name type="scientific">Echinostoma caproni</name>
    <dbReference type="NCBI Taxonomy" id="27848"/>
    <lineage>
        <taxon>Eukaryota</taxon>
        <taxon>Metazoa</taxon>
        <taxon>Spiralia</taxon>
        <taxon>Lophotrochozoa</taxon>
        <taxon>Platyhelminthes</taxon>
        <taxon>Trematoda</taxon>
        <taxon>Digenea</taxon>
        <taxon>Plagiorchiida</taxon>
        <taxon>Echinostomata</taxon>
        <taxon>Echinostomatoidea</taxon>
        <taxon>Echinostomatidae</taxon>
        <taxon>Echinostoma</taxon>
    </lineage>
</organism>
<dbReference type="Proteomes" id="UP000272942">
    <property type="component" value="Unassembled WGS sequence"/>
</dbReference>
<sequence length="92" mass="9184">MANSPRGWGGADVPGGVRGCGGAGRNTDGSWQVDGPPSAPQGPCTGVEPPGRCTPESETHQCGTYHGRNDASRICEAVHRSGYCGGANAGSS</sequence>
<dbReference type="WBParaSite" id="ECPE_0000727701-mRNA-1">
    <property type="protein sequence ID" value="ECPE_0000727701-mRNA-1"/>
    <property type="gene ID" value="ECPE_0000727701"/>
</dbReference>
<dbReference type="AlphaFoldDB" id="A0A183AJX6"/>
<protein>
    <submittedName>
        <fullName evidence="4">SRCR domain-containing protein</fullName>
    </submittedName>
</protein>
<proteinExistence type="predicted"/>